<dbReference type="SMART" id="SM00360">
    <property type="entry name" value="RRM"/>
    <property type="match status" value="2"/>
</dbReference>
<feature type="region of interest" description="Disordered" evidence="3">
    <location>
        <begin position="213"/>
        <end position="244"/>
    </location>
</feature>
<dbReference type="InterPro" id="IPR032296">
    <property type="entry name" value="CEBP_ZZ"/>
</dbReference>
<feature type="compositionally biased region" description="Polar residues" evidence="3">
    <location>
        <begin position="220"/>
        <end position="238"/>
    </location>
</feature>
<dbReference type="Proteomes" id="UP000192578">
    <property type="component" value="Unassembled WGS sequence"/>
</dbReference>
<sequence>MGDFETKEEPFWPVMKMENGGHFGGGSHFNHASKSMPQPHMMMPKPRQPSLFEPQREHDELESLDSDDLGSFGGGRCTGTREKVDLGVGFEETYDESLDAMWKEEHGKPGMRTTTFGSSLGSPLTLQRKLATLRSTTMWKGRSFDSTGNDGMSSSQSSTTSGAHQSNSMSNGNGPPPPPGVVISQGAQFAPSAGFVGPIFDYSGVPTGLDFGSGGGSHAGETSSEPGGSCGGSQSARASGNLAGDPRWSGDMCVERQAQAYRGAASSATAAAIWSGVLPPRNTKGSAFSCKVFLGGVPWDITEADLQQAFGLFGNPKIEWPASHDQSSRNVKGHLYLIFDTEKSVKHLLGTCNYDFNQGHHNWYYKVSSKRMRVKEVQVIPWQLADASYVRNGCMTTFGTKTVFVGSLHGMLTAEGLAKVLDDLFQGVVAATIDTDKYKYPIGSGRVTFNCDESYMKALRAVFVDLRTPKFNKKIQIDPFLEDSACSICSTHLGPYFCRDLQCFSYFCHACWQWQHSANNIGHHIPLMRNPRT</sequence>
<dbReference type="InterPro" id="IPR012677">
    <property type="entry name" value="Nucleotide-bd_a/b_plait_sf"/>
</dbReference>
<dbReference type="SUPFAM" id="SSF54928">
    <property type="entry name" value="RNA-binding domain, RBD"/>
    <property type="match status" value="1"/>
</dbReference>
<keyword evidence="6" id="KW-1185">Reference proteome</keyword>
<reference evidence="6" key="1">
    <citation type="submission" date="2017-01" db="EMBL/GenBank/DDBJ databases">
        <title>Comparative genomics of anhydrobiosis in the tardigrade Hypsibius dujardini.</title>
        <authorList>
            <person name="Yoshida Y."/>
            <person name="Koutsovoulos G."/>
            <person name="Laetsch D."/>
            <person name="Stevens L."/>
            <person name="Kumar S."/>
            <person name="Horikawa D."/>
            <person name="Ishino K."/>
            <person name="Komine S."/>
            <person name="Tomita M."/>
            <person name="Blaxter M."/>
            <person name="Arakawa K."/>
        </authorList>
    </citation>
    <scope>NUCLEOTIDE SEQUENCE [LARGE SCALE GENOMIC DNA]</scope>
    <source>
        <strain evidence="6">Z151</strain>
    </source>
</reference>
<dbReference type="GO" id="GO:0003730">
    <property type="term" value="F:mRNA 3'-UTR binding"/>
    <property type="evidence" value="ECO:0007669"/>
    <property type="project" value="InterPro"/>
</dbReference>
<dbReference type="EMBL" id="MTYJ01000180">
    <property type="protein sequence ID" value="OWA50021.1"/>
    <property type="molecule type" value="Genomic_DNA"/>
</dbReference>
<dbReference type="CDD" id="cd12725">
    <property type="entry name" value="RRM2_CPEB1"/>
    <property type="match status" value="1"/>
</dbReference>
<dbReference type="PANTHER" id="PTHR12566:SF9">
    <property type="entry name" value="CYTOPLASMIC POLYADENYLATION ELEMENT-BINDING PROTEIN 1"/>
    <property type="match status" value="1"/>
</dbReference>
<feature type="compositionally biased region" description="Low complexity" evidence="3">
    <location>
        <begin position="146"/>
        <end position="173"/>
    </location>
</feature>
<evidence type="ECO:0000259" key="4">
    <source>
        <dbReference type="PROSITE" id="PS50102"/>
    </source>
</evidence>
<evidence type="ECO:0000313" key="6">
    <source>
        <dbReference type="Proteomes" id="UP000192578"/>
    </source>
</evidence>
<proteinExistence type="predicted"/>
<dbReference type="Gene3D" id="3.30.70.330">
    <property type="match status" value="2"/>
</dbReference>
<dbReference type="GO" id="GO:0005634">
    <property type="term" value="C:nucleus"/>
    <property type="evidence" value="ECO:0007669"/>
    <property type="project" value="TreeGrafter"/>
</dbReference>
<dbReference type="GO" id="GO:0043022">
    <property type="term" value="F:ribosome binding"/>
    <property type="evidence" value="ECO:0007669"/>
    <property type="project" value="TreeGrafter"/>
</dbReference>
<dbReference type="GO" id="GO:2000766">
    <property type="term" value="P:negative regulation of cytoplasmic translation"/>
    <property type="evidence" value="ECO:0007669"/>
    <property type="project" value="TreeGrafter"/>
</dbReference>
<dbReference type="GO" id="GO:0005737">
    <property type="term" value="C:cytoplasm"/>
    <property type="evidence" value="ECO:0007669"/>
    <property type="project" value="TreeGrafter"/>
</dbReference>
<dbReference type="Pfam" id="PF16366">
    <property type="entry name" value="CEBP_ZZ"/>
    <property type="match status" value="1"/>
</dbReference>
<dbReference type="GO" id="GO:0043005">
    <property type="term" value="C:neuron projection"/>
    <property type="evidence" value="ECO:0007669"/>
    <property type="project" value="TreeGrafter"/>
</dbReference>
<comment type="caution">
    <text evidence="5">The sequence shown here is derived from an EMBL/GenBank/DDBJ whole genome shotgun (WGS) entry which is preliminary data.</text>
</comment>
<dbReference type="OrthoDB" id="10033548at2759"/>
<dbReference type="Pfam" id="PF16367">
    <property type="entry name" value="RRM_7"/>
    <property type="match status" value="1"/>
</dbReference>
<dbReference type="GO" id="GO:0045202">
    <property type="term" value="C:synapse"/>
    <property type="evidence" value="ECO:0007669"/>
    <property type="project" value="TreeGrafter"/>
</dbReference>
<protein>
    <submittedName>
        <fullName evidence="5">Cytoplasmic polyadenylation element-binding protein 1</fullName>
    </submittedName>
</protein>
<evidence type="ECO:0000256" key="1">
    <source>
        <dbReference type="ARBA" id="ARBA00022884"/>
    </source>
</evidence>
<keyword evidence="1 2" id="KW-0694">RNA-binding</keyword>
<dbReference type="InterPro" id="IPR038446">
    <property type="entry name" value="CEBP_ZZ_sf"/>
</dbReference>
<feature type="region of interest" description="Disordered" evidence="3">
    <location>
        <begin position="23"/>
        <end position="76"/>
    </location>
</feature>
<dbReference type="CDD" id="cd19757">
    <property type="entry name" value="Bbox1"/>
    <property type="match status" value="1"/>
</dbReference>
<name>A0A9X6NG27_HYPEX</name>
<dbReference type="Gene3D" id="4.10.640.40">
    <property type="entry name" value="Cytoplasmic polyadenylation element-binding protein, ZZ domain"/>
    <property type="match status" value="1"/>
</dbReference>
<evidence type="ECO:0000256" key="2">
    <source>
        <dbReference type="PROSITE-ProRule" id="PRU00176"/>
    </source>
</evidence>
<dbReference type="PANTHER" id="PTHR12566">
    <property type="entry name" value="CYTOPLASMIC POLYADENYLATION ELEMENT BINDING PROTEIN CPEB"/>
    <property type="match status" value="1"/>
</dbReference>
<dbReference type="InterPro" id="IPR034819">
    <property type="entry name" value="CPEB"/>
</dbReference>
<feature type="region of interest" description="Disordered" evidence="3">
    <location>
        <begin position="140"/>
        <end position="185"/>
    </location>
</feature>
<dbReference type="GO" id="GO:0000900">
    <property type="term" value="F:mRNA regulatory element binding translation repressor activity"/>
    <property type="evidence" value="ECO:0007669"/>
    <property type="project" value="TreeGrafter"/>
</dbReference>
<dbReference type="InterPro" id="IPR000504">
    <property type="entry name" value="RRM_dom"/>
</dbReference>
<evidence type="ECO:0000313" key="5">
    <source>
        <dbReference type="EMBL" id="OWA50021.1"/>
    </source>
</evidence>
<evidence type="ECO:0000256" key="3">
    <source>
        <dbReference type="SAM" id="MobiDB-lite"/>
    </source>
</evidence>
<gene>
    <name evidence="5" type="ORF">BV898_14552</name>
</gene>
<dbReference type="GO" id="GO:0008135">
    <property type="term" value="F:translation factor activity, RNA binding"/>
    <property type="evidence" value="ECO:0007669"/>
    <property type="project" value="TreeGrafter"/>
</dbReference>
<dbReference type="PROSITE" id="PS50102">
    <property type="entry name" value="RRM"/>
    <property type="match status" value="1"/>
</dbReference>
<accession>A0A9X6NG27</accession>
<feature type="domain" description="RRM" evidence="4">
    <location>
        <begin position="290"/>
        <end position="379"/>
    </location>
</feature>
<dbReference type="InterPro" id="IPR035979">
    <property type="entry name" value="RBD_domain_sf"/>
</dbReference>
<dbReference type="AlphaFoldDB" id="A0A9X6NG27"/>
<organism evidence="5 6">
    <name type="scientific">Hypsibius exemplaris</name>
    <name type="common">Freshwater tardigrade</name>
    <dbReference type="NCBI Taxonomy" id="2072580"/>
    <lineage>
        <taxon>Eukaryota</taxon>
        <taxon>Metazoa</taxon>
        <taxon>Ecdysozoa</taxon>
        <taxon>Tardigrada</taxon>
        <taxon>Eutardigrada</taxon>
        <taxon>Parachela</taxon>
        <taxon>Hypsibioidea</taxon>
        <taxon>Hypsibiidae</taxon>
        <taxon>Hypsibius</taxon>
    </lineage>
</organism>